<dbReference type="EMBL" id="VLTO01000012">
    <property type="protein sequence ID" value="KAA0175713.1"/>
    <property type="molecule type" value="Genomic_DNA"/>
</dbReference>
<reference evidence="2 3" key="1">
    <citation type="submission" date="2019-07" db="EMBL/GenBank/DDBJ databases">
        <title>Genomes of Cafeteria roenbergensis.</title>
        <authorList>
            <person name="Fischer M.G."/>
            <person name="Hackl T."/>
            <person name="Roman M."/>
        </authorList>
    </citation>
    <scope>NUCLEOTIDE SEQUENCE [LARGE SCALE GENOMIC DNA]</scope>
    <source>
        <strain evidence="2 3">E4-10P</strain>
    </source>
</reference>
<dbReference type="GO" id="GO:0003824">
    <property type="term" value="F:catalytic activity"/>
    <property type="evidence" value="ECO:0007669"/>
    <property type="project" value="InterPro"/>
</dbReference>
<feature type="region of interest" description="Disordered" evidence="1">
    <location>
        <begin position="252"/>
        <end position="282"/>
    </location>
</feature>
<dbReference type="Proteomes" id="UP000322899">
    <property type="component" value="Unassembled WGS sequence"/>
</dbReference>
<dbReference type="GO" id="GO:0006281">
    <property type="term" value="P:DNA repair"/>
    <property type="evidence" value="ECO:0007669"/>
    <property type="project" value="InterPro"/>
</dbReference>
<protein>
    <submittedName>
        <fullName evidence="2">Uncharacterized protein</fullName>
    </submittedName>
</protein>
<dbReference type="SUPFAM" id="SSF48150">
    <property type="entry name" value="DNA-glycosylase"/>
    <property type="match status" value="1"/>
</dbReference>
<organism evidence="2 3">
    <name type="scientific">Cafeteria roenbergensis</name>
    <name type="common">Marine flagellate</name>
    <dbReference type="NCBI Taxonomy" id="33653"/>
    <lineage>
        <taxon>Eukaryota</taxon>
        <taxon>Sar</taxon>
        <taxon>Stramenopiles</taxon>
        <taxon>Bigyra</taxon>
        <taxon>Opalozoa</taxon>
        <taxon>Bicosoecida</taxon>
        <taxon>Cafeteriaceae</taxon>
        <taxon>Cafeteria</taxon>
    </lineage>
</organism>
<gene>
    <name evidence="2" type="ORF">FNF27_02799</name>
</gene>
<name>A0A5A8ECW8_CAFRO</name>
<accession>A0A5A8ECW8</accession>
<comment type="caution">
    <text evidence="2">The sequence shown here is derived from an EMBL/GenBank/DDBJ whole genome shotgun (WGS) entry which is preliminary data.</text>
</comment>
<dbReference type="AlphaFoldDB" id="A0A5A8ECW8"/>
<evidence type="ECO:0000313" key="3">
    <source>
        <dbReference type="Proteomes" id="UP000322899"/>
    </source>
</evidence>
<evidence type="ECO:0000313" key="2">
    <source>
        <dbReference type="EMBL" id="KAA0175713.1"/>
    </source>
</evidence>
<dbReference type="PANTHER" id="PTHR21521:SF0">
    <property type="entry name" value="AMUN, ISOFORM A"/>
    <property type="match status" value="1"/>
</dbReference>
<proteinExistence type="predicted"/>
<feature type="compositionally biased region" description="Low complexity" evidence="1">
    <location>
        <begin position="252"/>
        <end position="262"/>
    </location>
</feature>
<dbReference type="OrthoDB" id="8249012at2759"/>
<dbReference type="PANTHER" id="PTHR21521">
    <property type="entry name" value="AMUN, ISOFORM A"/>
    <property type="match status" value="1"/>
</dbReference>
<evidence type="ECO:0000256" key="1">
    <source>
        <dbReference type="SAM" id="MobiDB-lite"/>
    </source>
</evidence>
<dbReference type="InterPro" id="IPR011257">
    <property type="entry name" value="DNA_glycosylase"/>
</dbReference>
<sequence length="282" mass="29053">MAAAALWASADRRAWSRALDQYGSALRAVRDASKTGKKADLEALDKAVRESLPAAIAARHPPHATQPELSTLVRWKLMRGKFRPRLQGFADAADHAEVVEATTAAFEAASRVTRALLTDPKRRPAAKAAVVAALEALTSLKGVGPATASAFLAAFSPEFPFMADEALVLVGERKYTATVYADLVVSLAAKAESIAPCRAAVAAAAAAASSDAAEQLAAISPRDIADALWAVAHAPPAAAAAAAAAAATAAAERAPKRPAAGADESEPSPAEEGAKRRRPARR</sequence>